<evidence type="ECO:0000313" key="6">
    <source>
        <dbReference type="EMBL" id="KEK20985.1"/>
    </source>
</evidence>
<dbReference type="InterPro" id="IPR029052">
    <property type="entry name" value="Metallo-depent_PP-like"/>
</dbReference>
<gene>
    <name evidence="6" type="ORF">BAMA_09330</name>
</gene>
<evidence type="ECO:0000313" key="7">
    <source>
        <dbReference type="Proteomes" id="UP000027822"/>
    </source>
</evidence>
<feature type="domain" description="Calcineurin-like phosphoesterase" evidence="5">
    <location>
        <begin position="59"/>
        <end position="224"/>
    </location>
</feature>
<dbReference type="STRING" id="574376.BAMA_09330"/>
<evidence type="ECO:0000256" key="2">
    <source>
        <dbReference type="ARBA" id="ARBA00022723"/>
    </source>
</evidence>
<dbReference type="Gene3D" id="3.60.21.10">
    <property type="match status" value="1"/>
</dbReference>
<dbReference type="AlphaFoldDB" id="A0A073K3E8"/>
<dbReference type="InterPro" id="IPR004843">
    <property type="entry name" value="Calcineurin-like_PHP"/>
</dbReference>
<dbReference type="RefSeq" id="WP_034635864.1">
    <property type="nucleotide sequence ID" value="NZ_CBCSJC010000001.1"/>
</dbReference>
<evidence type="ECO:0000256" key="3">
    <source>
        <dbReference type="ARBA" id="ARBA00022801"/>
    </source>
</evidence>
<dbReference type="EMBL" id="JOTN01000002">
    <property type="protein sequence ID" value="KEK20985.1"/>
    <property type="molecule type" value="Genomic_DNA"/>
</dbReference>
<dbReference type="OrthoDB" id="9780884at2"/>
<protein>
    <submittedName>
        <fullName evidence="6">Metallophosphoesterase</fullName>
    </submittedName>
</protein>
<evidence type="ECO:0000256" key="4">
    <source>
        <dbReference type="ARBA" id="ARBA00061089"/>
    </source>
</evidence>
<dbReference type="FunFam" id="3.60.21.10:FF:000028">
    <property type="entry name" value="Putative metallophosphoesterase"/>
    <property type="match status" value="1"/>
</dbReference>
<evidence type="ECO:0000259" key="5">
    <source>
        <dbReference type="Pfam" id="PF00149"/>
    </source>
</evidence>
<dbReference type="Pfam" id="PF00149">
    <property type="entry name" value="Metallophos"/>
    <property type="match status" value="1"/>
</dbReference>
<keyword evidence="7" id="KW-1185">Reference proteome</keyword>
<name>A0A073K3E8_9BACI</name>
<sequence>MNSTTRRNFIKKGIRTALYTCITTGLGYYYGKYIEPRLISLTYHSLQSHLIPRSFNSVKIVQFSDLHLGYYYSLKQLTTVVQKINEVKPDIVVFTGDLIDNYQTYEDTPFVSAILQAIHAPLGKFAIYGNHDHGGYGTDYYEQIMHNADFEVLQNKQRQIRLLDGSTITIFGIDDMILGKPNIQGLLQQVQHHLYTIVLVHEPDVAKQIANFPVNLQLSGHSHGGQVQLPFFGPVVTPYLAKDYIEGFYNISSTYKLKLYVNRGLGMTRLPFRFLARPEISVFTLQSN</sequence>
<dbReference type="GO" id="GO:0016020">
    <property type="term" value="C:membrane"/>
    <property type="evidence" value="ECO:0007669"/>
    <property type="project" value="GOC"/>
</dbReference>
<proteinExistence type="inferred from homology"/>
<dbReference type="PANTHER" id="PTHR31302:SF25">
    <property type="entry name" value="PHOSPHOESTERASE"/>
    <property type="match status" value="1"/>
</dbReference>
<dbReference type="GO" id="GO:0008758">
    <property type="term" value="F:UDP-2,3-diacylglucosamine hydrolase activity"/>
    <property type="evidence" value="ECO:0007669"/>
    <property type="project" value="TreeGrafter"/>
</dbReference>
<comment type="similarity">
    <text evidence="4">Belongs to the metallophosphoesterase superfamily.</text>
</comment>
<dbReference type="InterPro" id="IPR051158">
    <property type="entry name" value="Metallophosphoesterase_sf"/>
</dbReference>
<reference evidence="6 7" key="1">
    <citation type="submission" date="2014-06" db="EMBL/GenBank/DDBJ databases">
        <title>Draft genome sequence of Bacillus manliponensis JCM 15802 (MCCC 1A00708).</title>
        <authorList>
            <person name="Lai Q."/>
            <person name="Liu Y."/>
            <person name="Shao Z."/>
        </authorList>
    </citation>
    <scope>NUCLEOTIDE SEQUENCE [LARGE SCALE GENOMIC DNA]</scope>
    <source>
        <strain evidence="6 7">JCM 15802</strain>
    </source>
</reference>
<dbReference type="Proteomes" id="UP000027822">
    <property type="component" value="Unassembled WGS sequence"/>
</dbReference>
<evidence type="ECO:0000256" key="1">
    <source>
        <dbReference type="ARBA" id="ARBA00001968"/>
    </source>
</evidence>
<dbReference type="GO" id="GO:0046872">
    <property type="term" value="F:metal ion binding"/>
    <property type="evidence" value="ECO:0007669"/>
    <property type="project" value="UniProtKB-KW"/>
</dbReference>
<dbReference type="eggNOG" id="COG1408">
    <property type="taxonomic scope" value="Bacteria"/>
</dbReference>
<comment type="cofactor">
    <cofactor evidence="1">
        <name>a divalent metal cation</name>
        <dbReference type="ChEBI" id="CHEBI:60240"/>
    </cofactor>
</comment>
<dbReference type="SUPFAM" id="SSF56300">
    <property type="entry name" value="Metallo-dependent phosphatases"/>
    <property type="match status" value="1"/>
</dbReference>
<dbReference type="CDD" id="cd07385">
    <property type="entry name" value="MPP_YkuE_C"/>
    <property type="match status" value="1"/>
</dbReference>
<keyword evidence="3" id="KW-0378">Hydrolase</keyword>
<dbReference type="PANTHER" id="PTHR31302">
    <property type="entry name" value="TRANSMEMBRANE PROTEIN WITH METALLOPHOSPHOESTERASE DOMAIN-RELATED"/>
    <property type="match status" value="1"/>
</dbReference>
<organism evidence="6 7">
    <name type="scientific">Bacillus manliponensis</name>
    <dbReference type="NCBI Taxonomy" id="574376"/>
    <lineage>
        <taxon>Bacteria</taxon>
        <taxon>Bacillati</taxon>
        <taxon>Bacillota</taxon>
        <taxon>Bacilli</taxon>
        <taxon>Bacillales</taxon>
        <taxon>Bacillaceae</taxon>
        <taxon>Bacillus</taxon>
        <taxon>Bacillus cereus group</taxon>
    </lineage>
</organism>
<keyword evidence="2" id="KW-0479">Metal-binding</keyword>
<dbReference type="GO" id="GO:0009245">
    <property type="term" value="P:lipid A biosynthetic process"/>
    <property type="evidence" value="ECO:0007669"/>
    <property type="project" value="TreeGrafter"/>
</dbReference>
<comment type="caution">
    <text evidence="6">The sequence shown here is derived from an EMBL/GenBank/DDBJ whole genome shotgun (WGS) entry which is preliminary data.</text>
</comment>
<accession>A0A073K3E8</accession>